<reference evidence="8 9" key="1">
    <citation type="submission" date="2024-01" db="EMBL/GenBank/DDBJ databases">
        <title>A draft genome for the cacao thread blight pathogen Marasmiellus scandens.</title>
        <authorList>
            <person name="Baruah I.K."/>
            <person name="Leung J."/>
            <person name="Bukari Y."/>
            <person name="Amoako-Attah I."/>
            <person name="Meinhardt L.W."/>
            <person name="Bailey B.A."/>
            <person name="Cohen S.P."/>
        </authorList>
    </citation>
    <scope>NUCLEOTIDE SEQUENCE [LARGE SCALE GENOMIC DNA]</scope>
    <source>
        <strain evidence="8 9">GH-19</strain>
    </source>
</reference>
<dbReference type="EMBL" id="JBANRG010000003">
    <property type="protein sequence ID" value="KAK7468695.1"/>
    <property type="molecule type" value="Genomic_DNA"/>
</dbReference>
<dbReference type="InterPro" id="IPR030378">
    <property type="entry name" value="G_CP_dom"/>
</dbReference>
<evidence type="ECO:0000259" key="7">
    <source>
        <dbReference type="PROSITE" id="PS51721"/>
    </source>
</evidence>
<feature type="compositionally biased region" description="Basic and acidic residues" evidence="6">
    <location>
        <begin position="21"/>
        <end position="30"/>
    </location>
</feature>
<comment type="caution">
    <text evidence="8">The sequence shown here is derived from an EMBL/GenBank/DDBJ whole genome shotgun (WGS) entry which is preliminary data.</text>
</comment>
<sequence length="682" mass="76285">MAPKPKDPNPSGLGRAIINRQVKDARKKQESGMYTTDIDSTSRLKSVTQERDLDEFLNTAQLAETDFTAERRNLRVIQAGPSAVHNPYLLSEQEEKKTLRKFEENKQRLRVPRRPPWTKSMKTVELERQEKAAFLDWRRGLAALQEEEGFLLTPFERNLEVWRQLWRVIERSHLVVQIVDARNPLRFRCEDLEDYVKDVEGPEGERGTGKGKRRSLLLINKADLLTAQQRIQWADYFDKQGIQYAFFSAANAAALQEARRQTLEAASNQPSKLDSDEEEEQDVSPESRETEEKKDHEEPPTSESEDASANQNDSQSSSEDDSDDDAYFSVDEDAELGQDPRAKVLSVLELEDLFIKKAPDLNSFADRDGTPPTKLIVGLVGYPNVGKSSTINSLLGEKKVSVSSTPGKTKHFQTIHLSESIVLCDCPGLVFPQFATTRAELVCDGVLPIDQLKEYTGPTSLVVKRIPKEVLEATYGLTIKVRGIEEGGDGKITAENLLIAYAIARGFMRSGQGNPDEARAARYILKDYVNAKLLFCHPPPSVDEVEFNKRTHEISLRRVAGKKRAPVTRVGKDANTFVPSAQLPQVVLPTRGEGAKSQALDQEFFREKSMAGGHVFMNGAHGGREYTRSTAFPHQNIVANDGSVIQPKFARLAAVMANQEVGSGKKHKKPKRVKQRSGKGYD</sequence>
<evidence type="ECO:0000256" key="1">
    <source>
        <dbReference type="ARBA" id="ARBA00004496"/>
    </source>
</evidence>
<evidence type="ECO:0000256" key="6">
    <source>
        <dbReference type="SAM" id="MobiDB-lite"/>
    </source>
</evidence>
<evidence type="ECO:0000256" key="3">
    <source>
        <dbReference type="ARBA" id="ARBA00022741"/>
    </source>
</evidence>
<protein>
    <recommendedName>
        <fullName evidence="7">CP-type G domain-containing protein</fullName>
    </recommendedName>
</protein>
<dbReference type="CDD" id="cd01857">
    <property type="entry name" value="HSR1_MMR1"/>
    <property type="match status" value="1"/>
</dbReference>
<keyword evidence="3" id="KW-0547">Nucleotide-binding</keyword>
<evidence type="ECO:0000256" key="5">
    <source>
        <dbReference type="ARBA" id="ARBA00023134"/>
    </source>
</evidence>
<dbReference type="Pfam" id="PF01926">
    <property type="entry name" value="MMR_HSR1"/>
    <property type="match status" value="1"/>
</dbReference>
<name>A0ABR1JZI7_9AGAR</name>
<feature type="region of interest" description="Disordered" evidence="6">
    <location>
        <begin position="1"/>
        <end position="37"/>
    </location>
</feature>
<feature type="compositionally biased region" description="Basic residues" evidence="6">
    <location>
        <begin position="664"/>
        <end position="682"/>
    </location>
</feature>
<dbReference type="InterPro" id="IPR006073">
    <property type="entry name" value="GTP-bd"/>
</dbReference>
<evidence type="ECO:0000313" key="9">
    <source>
        <dbReference type="Proteomes" id="UP001498398"/>
    </source>
</evidence>
<dbReference type="SUPFAM" id="SSF52540">
    <property type="entry name" value="P-loop containing nucleoside triphosphate hydrolases"/>
    <property type="match status" value="1"/>
</dbReference>
<feature type="region of interest" description="Disordered" evidence="6">
    <location>
        <begin position="658"/>
        <end position="682"/>
    </location>
</feature>
<dbReference type="InterPro" id="IPR027417">
    <property type="entry name" value="P-loop_NTPase"/>
</dbReference>
<keyword evidence="9" id="KW-1185">Reference proteome</keyword>
<dbReference type="PROSITE" id="PS51721">
    <property type="entry name" value="G_CP"/>
    <property type="match status" value="1"/>
</dbReference>
<feature type="compositionally biased region" description="Low complexity" evidence="6">
    <location>
        <begin position="307"/>
        <end position="317"/>
    </location>
</feature>
<comment type="subcellular location">
    <subcellularLocation>
        <location evidence="1">Cytoplasm</location>
    </subcellularLocation>
</comment>
<feature type="region of interest" description="Disordered" evidence="6">
    <location>
        <begin position="261"/>
        <end position="326"/>
    </location>
</feature>
<feature type="compositionally biased region" description="Basic and acidic residues" evidence="6">
    <location>
        <begin position="285"/>
        <end position="299"/>
    </location>
</feature>
<proteinExistence type="predicted"/>
<dbReference type="InterPro" id="IPR043358">
    <property type="entry name" value="GNL1-like"/>
</dbReference>
<organism evidence="8 9">
    <name type="scientific">Marasmiellus scandens</name>
    <dbReference type="NCBI Taxonomy" id="2682957"/>
    <lineage>
        <taxon>Eukaryota</taxon>
        <taxon>Fungi</taxon>
        <taxon>Dikarya</taxon>
        <taxon>Basidiomycota</taxon>
        <taxon>Agaricomycotina</taxon>
        <taxon>Agaricomycetes</taxon>
        <taxon>Agaricomycetidae</taxon>
        <taxon>Agaricales</taxon>
        <taxon>Marasmiineae</taxon>
        <taxon>Omphalotaceae</taxon>
        <taxon>Marasmiellus</taxon>
    </lineage>
</organism>
<dbReference type="Proteomes" id="UP001498398">
    <property type="component" value="Unassembled WGS sequence"/>
</dbReference>
<keyword evidence="5" id="KW-0342">GTP-binding</keyword>
<evidence type="ECO:0000256" key="4">
    <source>
        <dbReference type="ARBA" id="ARBA00022801"/>
    </source>
</evidence>
<keyword evidence="2" id="KW-0963">Cytoplasm</keyword>
<dbReference type="PANTHER" id="PTHR45709:SF2">
    <property type="entry name" value="LARGE SUBUNIT GTPASE 1 HOMOLOG"/>
    <property type="match status" value="1"/>
</dbReference>
<accession>A0ABR1JZI7</accession>
<dbReference type="PANTHER" id="PTHR45709">
    <property type="entry name" value="LARGE SUBUNIT GTPASE 1 HOMOLOG-RELATED"/>
    <property type="match status" value="1"/>
</dbReference>
<gene>
    <name evidence="8" type="ORF">VKT23_003198</name>
</gene>
<feature type="domain" description="CP-type G" evidence="7">
    <location>
        <begin position="162"/>
        <end position="432"/>
    </location>
</feature>
<keyword evidence="4" id="KW-0378">Hydrolase</keyword>
<evidence type="ECO:0000256" key="2">
    <source>
        <dbReference type="ARBA" id="ARBA00022490"/>
    </source>
</evidence>
<dbReference type="Gene3D" id="3.40.50.300">
    <property type="entry name" value="P-loop containing nucleotide triphosphate hydrolases"/>
    <property type="match status" value="2"/>
</dbReference>
<evidence type="ECO:0000313" key="8">
    <source>
        <dbReference type="EMBL" id="KAK7468695.1"/>
    </source>
</evidence>